<reference evidence="1" key="3">
    <citation type="submission" date="2023-05" db="EMBL/GenBank/DDBJ databases">
        <authorList>
            <person name="Smith C.H."/>
        </authorList>
    </citation>
    <scope>NUCLEOTIDE SEQUENCE</scope>
    <source>
        <strain evidence="1">CHS0354</strain>
        <tissue evidence="1">Mantle</tissue>
    </source>
</reference>
<protein>
    <submittedName>
        <fullName evidence="1">Uncharacterized protein</fullName>
    </submittedName>
</protein>
<gene>
    <name evidence="1" type="ORF">CHS0354_027429</name>
</gene>
<sequence>MEKKNSSRLKKLSSTKGILFRKVKGTTLRALSERESEEVLETTKRYMRDTSAKDCSRKLRSALKIVMCAKEKRRLKKSKEAAPSNSST</sequence>
<keyword evidence="2" id="KW-1185">Reference proteome</keyword>
<reference evidence="1" key="2">
    <citation type="journal article" date="2021" name="Genome Biol. Evol.">
        <title>Developing a high-quality reference genome for a parasitic bivalve with doubly uniparental inheritance (Bivalvia: Unionida).</title>
        <authorList>
            <person name="Smith C.H."/>
        </authorList>
    </citation>
    <scope>NUCLEOTIDE SEQUENCE</scope>
    <source>
        <strain evidence="1">CHS0354</strain>
        <tissue evidence="1">Mantle</tissue>
    </source>
</reference>
<comment type="caution">
    <text evidence="1">The sequence shown here is derived from an EMBL/GenBank/DDBJ whole genome shotgun (WGS) entry which is preliminary data.</text>
</comment>
<evidence type="ECO:0000313" key="2">
    <source>
        <dbReference type="Proteomes" id="UP001195483"/>
    </source>
</evidence>
<name>A0AAE0S2X9_9BIVA</name>
<organism evidence="1 2">
    <name type="scientific">Potamilus streckersoni</name>
    <dbReference type="NCBI Taxonomy" id="2493646"/>
    <lineage>
        <taxon>Eukaryota</taxon>
        <taxon>Metazoa</taxon>
        <taxon>Spiralia</taxon>
        <taxon>Lophotrochozoa</taxon>
        <taxon>Mollusca</taxon>
        <taxon>Bivalvia</taxon>
        <taxon>Autobranchia</taxon>
        <taxon>Heteroconchia</taxon>
        <taxon>Palaeoheterodonta</taxon>
        <taxon>Unionida</taxon>
        <taxon>Unionoidea</taxon>
        <taxon>Unionidae</taxon>
        <taxon>Ambleminae</taxon>
        <taxon>Lampsilini</taxon>
        <taxon>Potamilus</taxon>
    </lineage>
</organism>
<reference evidence="1" key="1">
    <citation type="journal article" date="2021" name="Genome Biol. Evol.">
        <title>A High-Quality Reference Genome for a Parasitic Bivalve with Doubly Uniparental Inheritance (Bivalvia: Unionida).</title>
        <authorList>
            <person name="Smith C.H."/>
        </authorList>
    </citation>
    <scope>NUCLEOTIDE SEQUENCE</scope>
    <source>
        <strain evidence="1">CHS0354</strain>
    </source>
</reference>
<evidence type="ECO:0000313" key="1">
    <source>
        <dbReference type="EMBL" id="KAK3584307.1"/>
    </source>
</evidence>
<dbReference type="EMBL" id="JAEAOA010001656">
    <property type="protein sequence ID" value="KAK3584307.1"/>
    <property type="molecule type" value="Genomic_DNA"/>
</dbReference>
<dbReference type="AlphaFoldDB" id="A0AAE0S2X9"/>
<proteinExistence type="predicted"/>
<dbReference type="Proteomes" id="UP001195483">
    <property type="component" value="Unassembled WGS sequence"/>
</dbReference>
<accession>A0AAE0S2X9</accession>